<dbReference type="OrthoDB" id="8585509at2"/>
<protein>
    <submittedName>
        <fullName evidence="1">Uncharacterized protein</fullName>
    </submittedName>
</protein>
<dbReference type="RefSeq" id="WP_145893110.1">
    <property type="nucleotide sequence ID" value="NZ_VOBQ01000008.1"/>
</dbReference>
<evidence type="ECO:0000313" key="1">
    <source>
        <dbReference type="EMBL" id="TWO71498.1"/>
    </source>
</evidence>
<sequence length="328" mass="34849">MNLSNIPVTPHIEGFIKVGYENDPLFGGGTRREFVVTARHHEVVEGDSDPKLAPHPITDSLKEKTGENEGKIMEIPIRLFFGKAATALTIQYQAYSTPGNVPVCAGNGKTAMRTTRSADNTTTKSEVACPGPGLCDLVQNGHASCVRQVRLPVQIKGQPNPLTAFEVRTSSINTYRALRAQLQLVEKRFGGLRHVPLKLVLWQASNEASGFAPFSLAQLALDAKSEVEALQEARRLRQEEADAGLCDDFDSAFGIEGEDAAFEAAALDFQAARDFLGGGPARRLGTESPATALRAKSAPMTRLGAGAAIASAVLQSTAAAPAAEPAET</sequence>
<dbReference type="AlphaFoldDB" id="A0A562ZT33"/>
<dbReference type="Proteomes" id="UP000318199">
    <property type="component" value="Unassembled WGS sequence"/>
</dbReference>
<accession>A0A562ZT33</accession>
<evidence type="ECO:0000313" key="2">
    <source>
        <dbReference type="Proteomes" id="UP000318199"/>
    </source>
</evidence>
<reference evidence="1 2" key="1">
    <citation type="submission" date="2019-07" db="EMBL/GenBank/DDBJ databases">
        <title>Caenimonas sedimenti sp. nov., isolated from activated sludge.</title>
        <authorList>
            <person name="Xu J."/>
        </authorList>
    </citation>
    <scope>NUCLEOTIDE SEQUENCE [LARGE SCALE GENOMIC DNA]</scope>
    <source>
        <strain evidence="1 2">HX-9-20</strain>
    </source>
</reference>
<dbReference type="EMBL" id="VOBQ01000008">
    <property type="protein sequence ID" value="TWO71498.1"/>
    <property type="molecule type" value="Genomic_DNA"/>
</dbReference>
<gene>
    <name evidence="1" type="ORF">FN976_11330</name>
</gene>
<dbReference type="InterPro" id="IPR043991">
    <property type="entry name" value="Gp3-like"/>
</dbReference>
<keyword evidence="2" id="KW-1185">Reference proteome</keyword>
<organism evidence="1 2">
    <name type="scientific">Caenimonas sedimenti</name>
    <dbReference type="NCBI Taxonomy" id="2596921"/>
    <lineage>
        <taxon>Bacteria</taxon>
        <taxon>Pseudomonadati</taxon>
        <taxon>Pseudomonadota</taxon>
        <taxon>Betaproteobacteria</taxon>
        <taxon>Burkholderiales</taxon>
        <taxon>Comamonadaceae</taxon>
        <taxon>Caenimonas</taxon>
    </lineage>
</organism>
<proteinExistence type="predicted"/>
<name>A0A562ZT33_9BURK</name>
<dbReference type="Pfam" id="PF18897">
    <property type="entry name" value="Gp3-like"/>
    <property type="match status" value="1"/>
</dbReference>
<comment type="caution">
    <text evidence="1">The sequence shown here is derived from an EMBL/GenBank/DDBJ whole genome shotgun (WGS) entry which is preliminary data.</text>
</comment>